<name>A0A6J4QL41_9BACT</name>
<gene>
    <name evidence="4" type="ORF">AVDCRST_MAG64-4476</name>
</gene>
<proteinExistence type="predicted"/>
<dbReference type="Pfam" id="PF05343">
    <property type="entry name" value="Peptidase_M42"/>
    <property type="match status" value="1"/>
</dbReference>
<feature type="region of interest" description="Disordered" evidence="3">
    <location>
        <begin position="273"/>
        <end position="301"/>
    </location>
</feature>
<dbReference type="Gene3D" id="3.40.630.10">
    <property type="entry name" value="Zn peptidases"/>
    <property type="match status" value="1"/>
</dbReference>
<organism evidence="4">
    <name type="scientific">uncultured Phycisphaerae bacterium</name>
    <dbReference type="NCBI Taxonomy" id="904963"/>
    <lineage>
        <taxon>Bacteria</taxon>
        <taxon>Pseudomonadati</taxon>
        <taxon>Planctomycetota</taxon>
        <taxon>Phycisphaerae</taxon>
        <taxon>environmental samples</taxon>
    </lineage>
</organism>
<feature type="compositionally biased region" description="Low complexity" evidence="3">
    <location>
        <begin position="286"/>
        <end position="301"/>
    </location>
</feature>
<dbReference type="SUPFAM" id="SSF53187">
    <property type="entry name" value="Zn-dependent exopeptidases"/>
    <property type="match status" value="1"/>
</dbReference>
<dbReference type="PANTHER" id="PTHR32481:SF0">
    <property type="entry name" value="AMINOPEPTIDASE YPDE-RELATED"/>
    <property type="match status" value="1"/>
</dbReference>
<evidence type="ECO:0000256" key="2">
    <source>
        <dbReference type="ARBA" id="ARBA00022801"/>
    </source>
</evidence>
<reference evidence="4" key="1">
    <citation type="submission" date="2020-02" db="EMBL/GenBank/DDBJ databases">
        <authorList>
            <person name="Meier V. D."/>
        </authorList>
    </citation>
    <scope>NUCLEOTIDE SEQUENCE</scope>
    <source>
        <strain evidence="4">AVDCRST_MAG64</strain>
    </source>
</reference>
<dbReference type="GO" id="GO:0046872">
    <property type="term" value="F:metal ion binding"/>
    <property type="evidence" value="ECO:0007669"/>
    <property type="project" value="UniProtKB-KW"/>
</dbReference>
<dbReference type="EMBL" id="CADCUQ010001053">
    <property type="protein sequence ID" value="CAA9445188.1"/>
    <property type="molecule type" value="Genomic_DNA"/>
</dbReference>
<dbReference type="GO" id="GO:0016787">
    <property type="term" value="F:hydrolase activity"/>
    <property type="evidence" value="ECO:0007669"/>
    <property type="project" value="UniProtKB-KW"/>
</dbReference>
<evidence type="ECO:0000313" key="4">
    <source>
        <dbReference type="EMBL" id="CAA9445188.1"/>
    </source>
</evidence>
<evidence type="ECO:0000256" key="1">
    <source>
        <dbReference type="ARBA" id="ARBA00022723"/>
    </source>
</evidence>
<keyword evidence="2" id="KW-0378">Hydrolase</keyword>
<evidence type="ECO:0000256" key="3">
    <source>
        <dbReference type="SAM" id="MobiDB-lite"/>
    </source>
</evidence>
<accession>A0A6J4QL41</accession>
<keyword evidence="1" id="KW-0479">Metal-binding</keyword>
<dbReference type="InterPro" id="IPR008007">
    <property type="entry name" value="Peptidase_M42"/>
</dbReference>
<dbReference type="InterPro" id="IPR051464">
    <property type="entry name" value="Peptidase_M42_aminopept"/>
</dbReference>
<feature type="compositionally biased region" description="Basic and acidic residues" evidence="3">
    <location>
        <begin position="273"/>
        <end position="285"/>
    </location>
</feature>
<protein>
    <submittedName>
        <fullName evidence="4">Uncharacterized protein</fullName>
    </submittedName>
</protein>
<dbReference type="AlphaFoldDB" id="A0A6J4QL41"/>
<sequence length="408" mass="43863">MSHALLTALCSVPTAPFAEYRVAAFVEAFVAGRPRLALARDAFGNLLIELKGTGGPALPRWVFTAHMDHPGFTARRMLEPGLLEAEFRGYVLADYFPGQRIRFFGGGGGGANDGGETVGTVVDVTIGKERKVPETVRLRVKRPVAAGTIGMWDQSAALEKAGKFYSRACDDLAGAAAALAMLDQLHRKPPASTVAVLLTRAEEEGFVGAIAASLKPKLLRRTDNVIAIECSAMQPYAPQGKGAIIRIGDRTSVFNSDLTYFLTQQAEALKTAGERKDAARAEPKQKAAAKAAGATKPAGTAKPASVPFQFQRALMPGGTCEATVYDAYGFRAASICVALGNYHNMDQAKRRIGPEYIDLADWDGMVKLFVRVAREGHTHEPGLKQLKQRVEKRFNALRHLLDNAVAGK</sequence>
<dbReference type="PANTHER" id="PTHR32481">
    <property type="entry name" value="AMINOPEPTIDASE"/>
    <property type="match status" value="1"/>
</dbReference>